<evidence type="ECO:0000313" key="2">
    <source>
        <dbReference type="Proteomes" id="UP000559808"/>
    </source>
</evidence>
<evidence type="ECO:0000313" key="1">
    <source>
        <dbReference type="EMBL" id="EAI3913982.1"/>
    </source>
</evidence>
<reference evidence="1 2" key="1">
    <citation type="submission" date="2018-05" db="EMBL/GenBank/DDBJ databases">
        <authorList>
            <consortium name="PulseNet: The National Subtyping Network for Foodborne Disease Surveillance"/>
            <person name="Tarr C.L."/>
            <person name="Trees E."/>
            <person name="Katz L.S."/>
            <person name="Carleton-Romer H.A."/>
            <person name="Stroika S."/>
            <person name="Kucerova Z."/>
            <person name="Roache K.F."/>
            <person name="Sabol A.L."/>
            <person name="Besser J."/>
            <person name="Gerner-Smidt P."/>
        </authorList>
    </citation>
    <scope>NUCLEOTIDE SEQUENCE [LARGE SCALE GENOMIC DNA]</scope>
    <source>
        <strain evidence="1 2">D6489</strain>
    </source>
</reference>
<organism evidence="1 2">
    <name type="scientific">Campylobacter lari</name>
    <dbReference type="NCBI Taxonomy" id="201"/>
    <lineage>
        <taxon>Bacteria</taxon>
        <taxon>Pseudomonadati</taxon>
        <taxon>Campylobacterota</taxon>
        <taxon>Epsilonproteobacteria</taxon>
        <taxon>Campylobacterales</taxon>
        <taxon>Campylobacteraceae</taxon>
        <taxon>Campylobacter</taxon>
    </lineage>
</organism>
<name>A0A5L4NMS0_CAMLA</name>
<sequence length="469" mass="57122">MKNFIEELLRVNDKFEENTKKGMSDINIFEALGVEYKENYHSKFIAYLINPHDDHYQELFANEFLKKLGRYTKAGKFKNLTAHDIERVETEACVKDNRRIDILISLKDKRYIIIENKLYAKDQPNQLKDYIKYIREKGKNIDDFHENILTIYLHKNEEAEPSKYSLGTRNGFKINDDLIYDGYDKKMSYYLKLDYKWIKEWINACIGVCENKVKNNEIDKKFKNDMQNVIFTLNQYKNILEWYVTDEYVARDYVLNFLKESKENLKNTKALYRYTKNKSDFKDVDNDKYKKAKEIVREKWDEICEELVNDFFNELEKEFEKERTICDEKWFGYKLDEKRVNYDWFDFYPKIYEDDNDVWPSVGVFFGKGDYDNFGLTFKINCNEEDEKYKEFFQNSNIRNDNIRRSGDHYYYDEFKIFNFKEKYAFVYWLINNHGNWMVEFSKILREFLDKNTIKDVLKKINNELKPNK</sequence>
<protein>
    <submittedName>
        <fullName evidence="1">Uncharacterized protein</fullName>
    </submittedName>
</protein>
<dbReference type="Pfam" id="PF14281">
    <property type="entry name" value="PDDEXK_4"/>
    <property type="match status" value="1"/>
</dbReference>
<dbReference type="Proteomes" id="UP000559808">
    <property type="component" value="Unassembled WGS sequence"/>
</dbReference>
<dbReference type="EMBL" id="AABOWU010000005">
    <property type="protein sequence ID" value="EAI3913982.1"/>
    <property type="molecule type" value="Genomic_DNA"/>
</dbReference>
<accession>A0A5L4NMS0</accession>
<proteinExistence type="predicted"/>
<comment type="caution">
    <text evidence="1">The sequence shown here is derived from an EMBL/GenBank/DDBJ whole genome shotgun (WGS) entry which is preliminary data.</text>
</comment>
<dbReference type="AlphaFoldDB" id="A0A5L4NMS0"/>
<gene>
    <name evidence="1" type="ORF">YZ34_03000</name>
</gene>
<dbReference type="InterPro" id="IPR029470">
    <property type="entry name" value="PDDEXK_4"/>
</dbReference>